<sequence length="569" mass="63062">MSNLSIGGYDQIMAYTQPKNLQGPIGRLGDHETSLENFTLGAPSVVIRYDANTPNFVILVIHITSGQCKFYPNEDSAQITKTVDNWKLAYTANIGLAKLFEEEARQIREKLDVPDKYSISGLVVDLASIAPGQLESTFSRVSDEIPKASFETIMDHLIRPGGGTDRKPKPGLLDEQLRTLGYVAQASGDFNGSHKATFEPTHLQFQTYPWCGSQGQGAGEGVKGNSILNCLLYTEMTDEHKPPSLWQLPWSANFTDGDASANDDTKIPLGTFVMSKDNFWNRFLVPKLATLNCNAHFKVWGQNAGAWSDGSYNMGSNAQLAANADQEKDVNWCNVEVPNNLQILFPGLSKMAWTFQKNYEQPVDAAKGGLTVSVKRQDQAFNFSAISFYPGTNRGHMKGWSIVNKYCERWKGDCDLLSHSDADRANRTLSWWFDIELRSVNDGGLEVVLTNAGTDYVHDKDQQDLSYTDAKWWDDNVPHLIAQLKEARIHVSEELGDLHKLYYPAGGVLFYTDPVFSANGDVCTTVRFKDSAIGFRNPDAEARENHTALPDPAVQSEDGGKNDGLYKGS</sequence>
<reference evidence="2 3" key="1">
    <citation type="submission" date="2017-03" db="EMBL/GenBank/DDBJ databases">
        <title>Genomes of endolithic fungi from Antarctica.</title>
        <authorList>
            <person name="Coleine C."/>
            <person name="Masonjones S."/>
            <person name="Stajich J.E."/>
        </authorList>
    </citation>
    <scope>NUCLEOTIDE SEQUENCE [LARGE SCALE GENOMIC DNA]</scope>
    <source>
        <strain evidence="2 3">CCFEE 5187</strain>
    </source>
</reference>
<keyword evidence="3" id="KW-1185">Reference proteome</keyword>
<dbReference type="Proteomes" id="UP000308768">
    <property type="component" value="Unassembled WGS sequence"/>
</dbReference>
<dbReference type="EMBL" id="NAJN01000677">
    <property type="protein sequence ID" value="TKA70051.1"/>
    <property type="molecule type" value="Genomic_DNA"/>
</dbReference>
<feature type="region of interest" description="Disordered" evidence="1">
    <location>
        <begin position="539"/>
        <end position="569"/>
    </location>
</feature>
<name>A0A4U0X2M0_9PEZI</name>
<evidence type="ECO:0000313" key="2">
    <source>
        <dbReference type="EMBL" id="TKA70051.1"/>
    </source>
</evidence>
<dbReference type="OrthoDB" id="5429442at2759"/>
<gene>
    <name evidence="2" type="ORF">B0A49_06256</name>
</gene>
<protein>
    <submittedName>
        <fullName evidence="2">Uncharacterized protein</fullName>
    </submittedName>
</protein>
<organism evidence="2 3">
    <name type="scientific">Cryomyces minteri</name>
    <dbReference type="NCBI Taxonomy" id="331657"/>
    <lineage>
        <taxon>Eukaryota</taxon>
        <taxon>Fungi</taxon>
        <taxon>Dikarya</taxon>
        <taxon>Ascomycota</taxon>
        <taxon>Pezizomycotina</taxon>
        <taxon>Dothideomycetes</taxon>
        <taxon>Dothideomycetes incertae sedis</taxon>
        <taxon>Cryomyces</taxon>
    </lineage>
</organism>
<evidence type="ECO:0000256" key="1">
    <source>
        <dbReference type="SAM" id="MobiDB-lite"/>
    </source>
</evidence>
<proteinExistence type="predicted"/>
<dbReference type="AlphaFoldDB" id="A0A4U0X2M0"/>
<accession>A0A4U0X2M0</accession>
<evidence type="ECO:0000313" key="3">
    <source>
        <dbReference type="Proteomes" id="UP000308768"/>
    </source>
</evidence>
<comment type="caution">
    <text evidence="2">The sequence shown here is derived from an EMBL/GenBank/DDBJ whole genome shotgun (WGS) entry which is preliminary data.</text>
</comment>